<dbReference type="EMBL" id="QZJW01000038">
    <property type="protein sequence ID" value="RJO60845.1"/>
    <property type="molecule type" value="Genomic_DNA"/>
</dbReference>
<keyword evidence="2" id="KW-0812">Transmembrane</keyword>
<dbReference type="Proteomes" id="UP000285655">
    <property type="component" value="Unassembled WGS sequence"/>
</dbReference>
<evidence type="ECO:0000313" key="4">
    <source>
        <dbReference type="Proteomes" id="UP000285655"/>
    </source>
</evidence>
<proteinExistence type="predicted"/>
<feature type="region of interest" description="Disordered" evidence="1">
    <location>
        <begin position="123"/>
        <end position="150"/>
    </location>
</feature>
<dbReference type="InterPro" id="IPR013783">
    <property type="entry name" value="Ig-like_fold"/>
</dbReference>
<sequence>MEEINWKMFVAPIIILFVFIGGIIGIVNWQKSKKQGEAPPVSELTINIPEGETESRQKEFTVSGKTKEGEKVVVNGSEVQTEKDGSYAKVIMLNEGSNKVVVQSRKDGEVTETVERTVKYAAPAPASSAEQPQASVPQAPAAASPAPSNLATSGPEDIIIPVVGAGGVILAIVYWRKSRKTLSTSLRR</sequence>
<dbReference type="Gene3D" id="2.60.40.10">
    <property type="entry name" value="Immunoglobulins"/>
    <property type="match status" value="1"/>
</dbReference>
<feature type="transmembrane region" description="Helical" evidence="2">
    <location>
        <begin position="158"/>
        <end position="175"/>
    </location>
</feature>
<feature type="transmembrane region" description="Helical" evidence="2">
    <location>
        <begin position="9"/>
        <end position="29"/>
    </location>
</feature>
<organism evidence="3 4">
    <name type="scientific">candidate division WS5 bacterium</name>
    <dbReference type="NCBI Taxonomy" id="2093353"/>
    <lineage>
        <taxon>Bacteria</taxon>
        <taxon>candidate division WS5</taxon>
    </lineage>
</organism>
<evidence type="ECO:0000256" key="2">
    <source>
        <dbReference type="SAM" id="Phobius"/>
    </source>
</evidence>
<dbReference type="AlphaFoldDB" id="A0A419DCM8"/>
<keyword evidence="2" id="KW-1133">Transmembrane helix</keyword>
<evidence type="ECO:0000313" key="3">
    <source>
        <dbReference type="EMBL" id="RJO60845.1"/>
    </source>
</evidence>
<comment type="caution">
    <text evidence="3">The sequence shown here is derived from an EMBL/GenBank/DDBJ whole genome shotgun (WGS) entry which is preliminary data.</text>
</comment>
<dbReference type="Pfam" id="PF09136">
    <property type="entry name" value="Glucodextran_B"/>
    <property type="match status" value="1"/>
</dbReference>
<keyword evidence="2" id="KW-0472">Membrane</keyword>
<gene>
    <name evidence="3" type="ORF">C4544_04375</name>
</gene>
<reference evidence="3 4" key="1">
    <citation type="journal article" date="2017" name="ISME J.">
        <title>Energy and carbon metabolisms in a deep terrestrial subsurface fluid microbial community.</title>
        <authorList>
            <person name="Momper L."/>
            <person name="Jungbluth S.P."/>
            <person name="Lee M.D."/>
            <person name="Amend J.P."/>
        </authorList>
    </citation>
    <scope>NUCLEOTIDE SEQUENCE [LARGE SCALE GENOMIC DNA]</scope>
    <source>
        <strain evidence="3">SURF_29</strain>
    </source>
</reference>
<feature type="compositionally biased region" description="Low complexity" evidence="1">
    <location>
        <begin position="123"/>
        <end position="148"/>
    </location>
</feature>
<evidence type="ECO:0000256" key="1">
    <source>
        <dbReference type="SAM" id="MobiDB-lite"/>
    </source>
</evidence>
<name>A0A419DCM8_9BACT</name>
<protein>
    <submittedName>
        <fullName evidence="3">Uncharacterized protein</fullName>
    </submittedName>
</protein>
<accession>A0A419DCM8</accession>